<dbReference type="InterPro" id="IPR039960">
    <property type="entry name" value="MCP1"/>
</dbReference>
<keyword evidence="2" id="KW-0472">Membrane</keyword>
<feature type="transmembrane region" description="Helical" evidence="2">
    <location>
        <begin position="64"/>
        <end position="83"/>
    </location>
</feature>
<evidence type="ECO:0000259" key="3">
    <source>
        <dbReference type="Pfam" id="PF07950"/>
    </source>
</evidence>
<dbReference type="GO" id="GO:0055088">
    <property type="term" value="P:lipid homeostasis"/>
    <property type="evidence" value="ECO:0007669"/>
    <property type="project" value="InterPro"/>
</dbReference>
<organism evidence="4 5">
    <name type="scientific">Cyberlindnera jadinii (strain ATCC 18201 / CBS 1600 / BCRC 20928 / JCM 3617 / NBRC 0987 / NRRL Y-1542)</name>
    <name type="common">Torula yeast</name>
    <name type="synonym">Candida utilis</name>
    <dbReference type="NCBI Taxonomy" id="983966"/>
    <lineage>
        <taxon>Eukaryota</taxon>
        <taxon>Fungi</taxon>
        <taxon>Dikarya</taxon>
        <taxon>Ascomycota</taxon>
        <taxon>Saccharomycotina</taxon>
        <taxon>Saccharomycetes</taxon>
        <taxon>Phaffomycetales</taxon>
        <taxon>Phaffomycetaceae</taxon>
        <taxon>Cyberlindnera</taxon>
    </lineage>
</organism>
<feature type="domain" description="Mitochondrial adapter protein MCP1 transmembrane" evidence="3">
    <location>
        <begin position="69"/>
        <end position="150"/>
    </location>
</feature>
<keyword evidence="2" id="KW-1133">Transmembrane helix</keyword>
<accession>A0A0H5C7F9</accession>
<dbReference type="AlphaFoldDB" id="A0A0H5C7F9"/>
<protein>
    <recommendedName>
        <fullName evidence="3">Mitochondrial adapter protein MCP1 transmembrane domain-containing protein</fullName>
    </recommendedName>
</protein>
<gene>
    <name evidence="4" type="ORF">BN1211_4558</name>
</gene>
<dbReference type="Proteomes" id="UP000038830">
    <property type="component" value="Unassembled WGS sequence"/>
</dbReference>
<sequence>MPHSEVSSDDGIKQVRPIPVSADTGSSSAPSDDHEKRSISQSPWLPRLNSCIPLLQSVQKYSSYTFTTFAFIHGLAVVVAPAISTSLADDLIGMGRQLYQDSGLEWILVWGSLGLHVLSGVAVRSIRQAIHRLKHGDKRRKALKRRTSLRDSIPSEEEVIVKEEGGLTGGISGYAGMKPARTSFVSRVLGLTPLQMAGYLSIPLVTYHALQVRILPLCLEGDSSYIGLDYLQYILSCSHGIARSCLNWLIYPSMVLLTTYHTVYGLLFWNNVKQLRLRKLAMNFISLVALCGVYSLYAIHKMDSSVPQFIKLRFSGYLDKFYLF</sequence>
<evidence type="ECO:0000256" key="2">
    <source>
        <dbReference type="SAM" id="Phobius"/>
    </source>
</evidence>
<name>A0A0H5C7F9_CYBJN</name>
<dbReference type="GO" id="GO:0005741">
    <property type="term" value="C:mitochondrial outer membrane"/>
    <property type="evidence" value="ECO:0007669"/>
    <property type="project" value="TreeGrafter"/>
</dbReference>
<proteinExistence type="predicted"/>
<feature type="transmembrane region" description="Helical" evidence="2">
    <location>
        <begin position="188"/>
        <end position="210"/>
    </location>
</feature>
<feature type="transmembrane region" description="Helical" evidence="2">
    <location>
        <begin position="280"/>
        <end position="299"/>
    </location>
</feature>
<feature type="domain" description="Mitochondrial adapter protein MCP1 transmembrane" evidence="3">
    <location>
        <begin position="203"/>
        <end position="274"/>
    </location>
</feature>
<dbReference type="EMBL" id="CDQK01000005">
    <property type="protein sequence ID" value="CEP23877.1"/>
    <property type="molecule type" value="Genomic_DNA"/>
</dbReference>
<reference evidence="5" key="1">
    <citation type="journal article" date="2015" name="J. Biotechnol.">
        <title>The structure of the Cyberlindnera jadinii genome and its relation to Candida utilis analyzed by the occurrence of single nucleotide polymorphisms.</title>
        <authorList>
            <person name="Rupp O."/>
            <person name="Brinkrolf K."/>
            <person name="Buerth C."/>
            <person name="Kunigo M."/>
            <person name="Schneider J."/>
            <person name="Jaenicke S."/>
            <person name="Goesmann A."/>
            <person name="Puehler A."/>
            <person name="Jaeger K.-E."/>
            <person name="Ernst J.F."/>
        </authorList>
    </citation>
    <scope>NUCLEOTIDE SEQUENCE [LARGE SCALE GENOMIC DNA]</scope>
    <source>
        <strain evidence="5">ATCC 18201 / CBS 1600 / BCRC 20928 / JCM 3617 / NBRC 0987 / NRRL Y-1542</strain>
    </source>
</reference>
<feature type="transmembrane region" description="Helical" evidence="2">
    <location>
        <begin position="103"/>
        <end position="123"/>
    </location>
</feature>
<dbReference type="Pfam" id="PF07950">
    <property type="entry name" value="MCP1_TM"/>
    <property type="match status" value="2"/>
</dbReference>
<evidence type="ECO:0000256" key="1">
    <source>
        <dbReference type="SAM" id="MobiDB-lite"/>
    </source>
</evidence>
<feature type="region of interest" description="Disordered" evidence="1">
    <location>
        <begin position="1"/>
        <end position="40"/>
    </location>
</feature>
<evidence type="ECO:0000313" key="4">
    <source>
        <dbReference type="EMBL" id="CEP23877.1"/>
    </source>
</evidence>
<dbReference type="PANTHER" id="PTHR38409">
    <property type="entry name" value="MDM10-COMPLEMENTING PROTEIN 1"/>
    <property type="match status" value="1"/>
</dbReference>
<dbReference type="InterPro" id="IPR012472">
    <property type="entry name" value="MCP1_TM"/>
</dbReference>
<dbReference type="GO" id="GO:0007005">
    <property type="term" value="P:mitochondrion organization"/>
    <property type="evidence" value="ECO:0007669"/>
    <property type="project" value="TreeGrafter"/>
</dbReference>
<keyword evidence="2" id="KW-0812">Transmembrane</keyword>
<feature type="transmembrane region" description="Helical" evidence="2">
    <location>
        <begin position="248"/>
        <end position="268"/>
    </location>
</feature>
<evidence type="ECO:0000313" key="5">
    <source>
        <dbReference type="Proteomes" id="UP000038830"/>
    </source>
</evidence>
<dbReference type="PANTHER" id="PTHR38409:SF1">
    <property type="entry name" value="MITOCHONDRIAL ADAPTER PROTEIN MCP1"/>
    <property type="match status" value="1"/>
</dbReference>